<dbReference type="InterPro" id="IPR035093">
    <property type="entry name" value="RelE/ParE_toxin_dom_sf"/>
</dbReference>
<keyword evidence="3" id="KW-1185">Reference proteome</keyword>
<dbReference type="Proteomes" id="UP000236327">
    <property type="component" value="Unassembled WGS sequence"/>
</dbReference>
<proteinExistence type="predicted"/>
<sequence length="104" mass="12181">MAGFRVSAIAGQRLDEIYVYTRDTWGDAQAQAYIRGLFSRFDSIARHDQPWRAIPGDFGVDGFYCRHEHHYVYWRLLGDDMVGIVTILHERMHLMDRFREDSGA</sequence>
<reference evidence="2 3" key="1">
    <citation type="submission" date="2016-05" db="EMBL/GenBank/DDBJ databases">
        <title>Complete genome sequence of Novosphingobium guangzhouense SA925(T).</title>
        <authorList>
            <person name="Sha S."/>
        </authorList>
    </citation>
    <scope>NUCLEOTIDE SEQUENCE [LARGE SCALE GENOMIC DNA]</scope>
    <source>
        <strain evidence="2 3">SA925</strain>
    </source>
</reference>
<evidence type="ECO:0000313" key="3">
    <source>
        <dbReference type="Proteomes" id="UP000236327"/>
    </source>
</evidence>
<dbReference type="EMBL" id="LYMM01000038">
    <property type="protein sequence ID" value="PNU04267.1"/>
    <property type="molecule type" value="Genomic_DNA"/>
</dbReference>
<accession>A0A2K2FZQ8</accession>
<dbReference type="RefSeq" id="WP_103096422.1">
    <property type="nucleotide sequence ID" value="NZ_LYMM01000038.1"/>
</dbReference>
<dbReference type="Gene3D" id="3.30.2310.20">
    <property type="entry name" value="RelE-like"/>
    <property type="match status" value="1"/>
</dbReference>
<dbReference type="InterPro" id="IPR007712">
    <property type="entry name" value="RelE/ParE_toxin"/>
</dbReference>
<evidence type="ECO:0000313" key="2">
    <source>
        <dbReference type="EMBL" id="PNU04267.1"/>
    </source>
</evidence>
<dbReference type="Pfam" id="PF05016">
    <property type="entry name" value="ParE_toxin"/>
    <property type="match status" value="1"/>
</dbReference>
<gene>
    <name evidence="2" type="ORF">A8V01_21065</name>
</gene>
<dbReference type="OrthoDB" id="7173315at2"/>
<evidence type="ECO:0000256" key="1">
    <source>
        <dbReference type="ARBA" id="ARBA00022649"/>
    </source>
</evidence>
<comment type="caution">
    <text evidence="2">The sequence shown here is derived from an EMBL/GenBank/DDBJ whole genome shotgun (WGS) entry which is preliminary data.</text>
</comment>
<keyword evidence="1" id="KW-1277">Toxin-antitoxin system</keyword>
<organism evidence="2 3">
    <name type="scientific">Novosphingobium guangzhouense</name>
    <dbReference type="NCBI Taxonomy" id="1850347"/>
    <lineage>
        <taxon>Bacteria</taxon>
        <taxon>Pseudomonadati</taxon>
        <taxon>Pseudomonadota</taxon>
        <taxon>Alphaproteobacteria</taxon>
        <taxon>Sphingomonadales</taxon>
        <taxon>Sphingomonadaceae</taxon>
        <taxon>Novosphingobium</taxon>
    </lineage>
</organism>
<protein>
    <submittedName>
        <fullName evidence="2">Plasmid stabilization protein</fullName>
    </submittedName>
</protein>
<name>A0A2K2FZQ8_9SPHN</name>
<dbReference type="AlphaFoldDB" id="A0A2K2FZQ8"/>